<protein>
    <submittedName>
        <fullName evidence="2">Glycosyltransferase</fullName>
    </submittedName>
</protein>
<organism evidence="2 3">
    <name type="scientific">Turicibacter bilis</name>
    <dbReference type="NCBI Taxonomy" id="2735723"/>
    <lineage>
        <taxon>Bacteria</taxon>
        <taxon>Bacillati</taxon>
        <taxon>Bacillota</taxon>
        <taxon>Erysipelotrichia</taxon>
        <taxon>Erysipelotrichales</taxon>
        <taxon>Turicibacteraceae</taxon>
        <taxon>Turicibacter</taxon>
    </lineage>
</organism>
<accession>A0A9Q9CL10</accession>
<evidence type="ECO:0000259" key="1">
    <source>
        <dbReference type="Pfam" id="PF00534"/>
    </source>
</evidence>
<dbReference type="InterPro" id="IPR001296">
    <property type="entry name" value="Glyco_trans_1"/>
</dbReference>
<dbReference type="GO" id="GO:0016757">
    <property type="term" value="F:glycosyltransferase activity"/>
    <property type="evidence" value="ECO:0007669"/>
    <property type="project" value="InterPro"/>
</dbReference>
<sequence>MTKKDSILYISDQKFYKYKNRWYTTASFDLITFKQNFNYIKNWTFIGRLYFVNDENIVKNLYEIDTKSFESVKFEGTRNQKSGAKTYILNLFRIIKLLRRESINHDIIWLKLCFNFSLLASLCCNLESKVLITHMVGDVDASRYIYKGQFYDFIRFIQKILIKRVNNIATCQVFVSKNLADLYGNQNGNIIISNENRIKLKNINVDNKIDFSKINNIVYVGRISEEKGLNDLIHSIKEIKNINLTIIGNGYYEDELKRQIKKLNIQDRVEFKGPIKWGDLLFNELRKNAILVLPSYSEGLPLVILEAMSQGVVVIGSNIPGISEIIDDGENGLLFKVRSSEDLVNKINQLRCNPEMYLKLRENGFITATNNTFEKQIKKISIALNETINKD</sequence>
<dbReference type="Pfam" id="PF00534">
    <property type="entry name" value="Glycos_transf_1"/>
    <property type="match status" value="1"/>
</dbReference>
<evidence type="ECO:0000313" key="3">
    <source>
        <dbReference type="Proteomes" id="UP001058072"/>
    </source>
</evidence>
<reference evidence="2" key="1">
    <citation type="submission" date="2021-03" db="EMBL/GenBank/DDBJ databases">
        <title>Comparative Genomics and Metabolomics in the genus Turicibacter.</title>
        <authorList>
            <person name="Maki J."/>
            <person name="Looft T."/>
        </authorList>
    </citation>
    <scope>NUCLEOTIDE SEQUENCE</scope>
    <source>
        <strain evidence="2">ISU324</strain>
    </source>
</reference>
<feature type="domain" description="Glycosyl transferase family 1" evidence="1">
    <location>
        <begin position="214"/>
        <end position="364"/>
    </location>
</feature>
<evidence type="ECO:0000313" key="2">
    <source>
        <dbReference type="EMBL" id="UUF08319.1"/>
    </source>
</evidence>
<dbReference type="PANTHER" id="PTHR12526:SF630">
    <property type="entry name" value="GLYCOSYLTRANSFERASE"/>
    <property type="match status" value="1"/>
</dbReference>
<gene>
    <name evidence="2" type="ORF">J0J70_12195</name>
</gene>
<dbReference type="SUPFAM" id="SSF53756">
    <property type="entry name" value="UDP-Glycosyltransferase/glycogen phosphorylase"/>
    <property type="match status" value="1"/>
</dbReference>
<dbReference type="EMBL" id="CP071250">
    <property type="protein sequence ID" value="UUF08319.1"/>
    <property type="molecule type" value="Genomic_DNA"/>
</dbReference>
<dbReference type="AlphaFoldDB" id="A0A9Q9CL10"/>
<dbReference type="Proteomes" id="UP001058072">
    <property type="component" value="Chromosome"/>
</dbReference>
<dbReference type="RefSeq" id="WP_212724930.1">
    <property type="nucleotide sequence ID" value="NZ_CP071250.1"/>
</dbReference>
<proteinExistence type="predicted"/>
<dbReference type="PANTHER" id="PTHR12526">
    <property type="entry name" value="GLYCOSYLTRANSFERASE"/>
    <property type="match status" value="1"/>
</dbReference>
<dbReference type="Gene3D" id="3.40.50.2000">
    <property type="entry name" value="Glycogen Phosphorylase B"/>
    <property type="match status" value="2"/>
</dbReference>
<name>A0A9Q9CL10_9FIRM</name>